<organism evidence="1 2">
    <name type="scientific">Methylorubrum extorquens</name>
    <name type="common">Methylobacterium dichloromethanicum</name>
    <name type="synonym">Methylobacterium extorquens</name>
    <dbReference type="NCBI Taxonomy" id="408"/>
    <lineage>
        <taxon>Bacteria</taxon>
        <taxon>Pseudomonadati</taxon>
        <taxon>Pseudomonadota</taxon>
        <taxon>Alphaproteobacteria</taxon>
        <taxon>Hyphomicrobiales</taxon>
        <taxon>Methylobacteriaceae</taxon>
        <taxon>Methylorubrum</taxon>
    </lineage>
</organism>
<reference evidence="2" key="1">
    <citation type="submission" date="2017-10" db="EMBL/GenBank/DDBJ databases">
        <authorList>
            <person name="Regsiter A."/>
            <person name="William W."/>
        </authorList>
    </citation>
    <scope>NUCLEOTIDE SEQUENCE [LARGE SCALE GENOMIC DNA]</scope>
</reference>
<evidence type="ECO:0000313" key="1">
    <source>
        <dbReference type="EMBL" id="SOR32042.1"/>
    </source>
</evidence>
<gene>
    <name evidence="1" type="ORF">TK0001_5476</name>
</gene>
<dbReference type="AlphaFoldDB" id="A0A2N9AXK2"/>
<name>A0A2N9AXK2_METEX</name>
<dbReference type="EMBL" id="LT962688">
    <property type="protein sequence ID" value="SOR32042.1"/>
    <property type="molecule type" value="Genomic_DNA"/>
</dbReference>
<protein>
    <submittedName>
        <fullName evidence="1">Uncharacterized protein</fullName>
    </submittedName>
</protein>
<evidence type="ECO:0000313" key="2">
    <source>
        <dbReference type="Proteomes" id="UP000233769"/>
    </source>
</evidence>
<proteinExistence type="predicted"/>
<sequence>MGEEPMKLSERHFLQAMCMRHETWINRRSPHVAAVIHRAKLKKASCSKSKNKSLPHNDNVIELALPDKTGRSLFGSGAPQPSELGAQLTTAIF</sequence>
<dbReference type="Proteomes" id="UP000233769">
    <property type="component" value="Chromosome tk0001"/>
</dbReference>
<accession>A0A2N9AXK2</accession>